<evidence type="ECO:0000256" key="3">
    <source>
        <dbReference type="ARBA" id="ARBA00022741"/>
    </source>
</evidence>
<keyword evidence="1" id="KW-0813">Transport</keyword>
<dbReference type="GO" id="GO:0016887">
    <property type="term" value="F:ATP hydrolysis activity"/>
    <property type="evidence" value="ECO:0007669"/>
    <property type="project" value="InterPro"/>
</dbReference>
<dbReference type="PANTHER" id="PTHR42781:SF4">
    <property type="entry name" value="SPERMIDINE_PUTRESCINE IMPORT ATP-BINDING PROTEIN POTA"/>
    <property type="match status" value="1"/>
</dbReference>
<dbReference type="InterPro" id="IPR013611">
    <property type="entry name" value="Transp-assoc_OB_typ2"/>
</dbReference>
<dbReference type="Gene3D" id="2.40.50.140">
    <property type="entry name" value="Nucleic acid-binding proteins"/>
    <property type="match status" value="1"/>
</dbReference>
<name>A0A2U2BKA8_ALCFA</name>
<dbReference type="InterPro" id="IPR017871">
    <property type="entry name" value="ABC_transporter-like_CS"/>
</dbReference>
<dbReference type="GO" id="GO:0022857">
    <property type="term" value="F:transmembrane transporter activity"/>
    <property type="evidence" value="ECO:0007669"/>
    <property type="project" value="InterPro"/>
</dbReference>
<sequence>MAEIHIDHVVKRYGSNTIINELSLQIRHGEFFTLLGPSGCGKTTLLRMIAGFIIPDEGRLFLDKEDITYLPAHKRETGMVFQDYALFPDKTVFDNVAYGLRVRKVSSSEIKKKVAYILDRVELGGMAQRYPAELSGGQRQRVALARALVIEPRVLLMDEPLSNLDAKLRIQMRQVIRELQQESNITAIFVTHDQEEALSMSDRIALLRQGRIDQLDTPEAMYSTPRTAYAADFIGAANLIDTLGVHVEDGHTTVSIAGGHILVNNPPPVGQVLLAVRPENITLHTEAQAGSIPAQVVARQYLGTKTAYSLKLSDGKQIIADVAAAQDPHLSAGGSVNLSFSPECRLVEA</sequence>
<accession>A0A2U2BKA8</accession>
<evidence type="ECO:0000256" key="2">
    <source>
        <dbReference type="ARBA" id="ARBA00022475"/>
    </source>
</evidence>
<keyword evidence="4 6" id="KW-0067">ATP-binding</keyword>
<dbReference type="InterPro" id="IPR012340">
    <property type="entry name" value="NA-bd_OB-fold"/>
</dbReference>
<dbReference type="SUPFAM" id="SSF50331">
    <property type="entry name" value="MOP-like"/>
    <property type="match status" value="1"/>
</dbReference>
<comment type="caution">
    <text evidence="6">The sequence shown here is derived from an EMBL/GenBank/DDBJ whole genome shotgun (WGS) entry which is preliminary data.</text>
</comment>
<evidence type="ECO:0000313" key="7">
    <source>
        <dbReference type="Proteomes" id="UP000245216"/>
    </source>
</evidence>
<evidence type="ECO:0000313" key="6">
    <source>
        <dbReference type="EMBL" id="PWE14422.1"/>
    </source>
</evidence>
<dbReference type="PANTHER" id="PTHR42781">
    <property type="entry name" value="SPERMIDINE/PUTRESCINE IMPORT ATP-BINDING PROTEIN POTA"/>
    <property type="match status" value="1"/>
</dbReference>
<dbReference type="Pfam" id="PF00005">
    <property type="entry name" value="ABC_tran"/>
    <property type="match status" value="1"/>
</dbReference>
<keyword evidence="2" id="KW-0472">Membrane</keyword>
<feature type="domain" description="ABC transporter" evidence="5">
    <location>
        <begin position="4"/>
        <end position="234"/>
    </location>
</feature>
<evidence type="ECO:0000259" key="5">
    <source>
        <dbReference type="PROSITE" id="PS50893"/>
    </source>
</evidence>
<proteinExistence type="predicted"/>
<dbReference type="Gene3D" id="3.40.50.300">
    <property type="entry name" value="P-loop containing nucleotide triphosphate hydrolases"/>
    <property type="match status" value="1"/>
</dbReference>
<dbReference type="STRING" id="511.UZ73_05705"/>
<dbReference type="RefSeq" id="WP_086060125.1">
    <property type="nucleotide sequence ID" value="NZ_CAXOJJ010000042.1"/>
</dbReference>
<dbReference type="SMART" id="SM00382">
    <property type="entry name" value="AAA"/>
    <property type="match status" value="1"/>
</dbReference>
<evidence type="ECO:0000256" key="1">
    <source>
        <dbReference type="ARBA" id="ARBA00022448"/>
    </source>
</evidence>
<protein>
    <submittedName>
        <fullName evidence="6">ABC transporter ATP-binding protein</fullName>
    </submittedName>
</protein>
<dbReference type="InterPro" id="IPR008995">
    <property type="entry name" value="Mo/tungstate-bd_C_term_dom"/>
</dbReference>
<dbReference type="GO" id="GO:0043190">
    <property type="term" value="C:ATP-binding cassette (ABC) transporter complex"/>
    <property type="evidence" value="ECO:0007669"/>
    <property type="project" value="InterPro"/>
</dbReference>
<dbReference type="PROSITE" id="PS00211">
    <property type="entry name" value="ABC_TRANSPORTER_1"/>
    <property type="match status" value="1"/>
</dbReference>
<evidence type="ECO:0000256" key="4">
    <source>
        <dbReference type="ARBA" id="ARBA00022840"/>
    </source>
</evidence>
<dbReference type="InterPro" id="IPR003593">
    <property type="entry name" value="AAA+_ATPase"/>
</dbReference>
<dbReference type="FunFam" id="3.40.50.300:FF:000425">
    <property type="entry name" value="Probable ABC transporter, ATP-binding subunit"/>
    <property type="match status" value="1"/>
</dbReference>
<dbReference type="Proteomes" id="UP000245216">
    <property type="component" value="Unassembled WGS sequence"/>
</dbReference>
<dbReference type="InterPro" id="IPR050093">
    <property type="entry name" value="ABC_SmlMolc_Importer"/>
</dbReference>
<keyword evidence="2" id="KW-1003">Cell membrane</keyword>
<dbReference type="SUPFAM" id="SSF52540">
    <property type="entry name" value="P-loop containing nucleoside triphosphate hydrolases"/>
    <property type="match status" value="1"/>
</dbReference>
<dbReference type="AlphaFoldDB" id="A0A2U2BKA8"/>
<dbReference type="GO" id="GO:0005524">
    <property type="term" value="F:ATP binding"/>
    <property type="evidence" value="ECO:0007669"/>
    <property type="project" value="UniProtKB-KW"/>
</dbReference>
<dbReference type="InterPro" id="IPR027417">
    <property type="entry name" value="P-loop_NTPase"/>
</dbReference>
<dbReference type="PROSITE" id="PS50893">
    <property type="entry name" value="ABC_TRANSPORTER_2"/>
    <property type="match status" value="1"/>
</dbReference>
<gene>
    <name evidence="6" type="ORF">DF183_06750</name>
</gene>
<dbReference type="GO" id="GO:0015697">
    <property type="term" value="P:quaternary ammonium group transport"/>
    <property type="evidence" value="ECO:0007669"/>
    <property type="project" value="UniProtKB-ARBA"/>
</dbReference>
<reference evidence="6 7" key="2">
    <citation type="submission" date="2018-05" db="EMBL/GenBank/DDBJ databases">
        <authorList>
            <person name="Lanie J.A."/>
            <person name="Ng W.-L."/>
            <person name="Kazmierczak K.M."/>
            <person name="Andrzejewski T.M."/>
            <person name="Davidsen T.M."/>
            <person name="Wayne K.J."/>
            <person name="Tettelin H."/>
            <person name="Glass J.I."/>
            <person name="Rusch D."/>
            <person name="Podicherti R."/>
            <person name="Tsui H.-C.T."/>
            <person name="Winkler M.E."/>
        </authorList>
    </citation>
    <scope>NUCLEOTIDE SEQUENCE [LARGE SCALE GENOMIC DNA]</scope>
    <source>
        <strain evidence="6 7">YBY</strain>
    </source>
</reference>
<reference evidence="6 7" key="1">
    <citation type="submission" date="2018-05" db="EMBL/GenBank/DDBJ databases">
        <title>Genome Sequence of an Efficient Indole-Degrading Bacterium, Alcaligenes sp.YBY.</title>
        <authorList>
            <person name="Yang B."/>
        </authorList>
    </citation>
    <scope>NUCLEOTIDE SEQUENCE [LARGE SCALE GENOMIC DNA]</scope>
    <source>
        <strain evidence="6 7">YBY</strain>
    </source>
</reference>
<dbReference type="Pfam" id="PF08402">
    <property type="entry name" value="TOBE_2"/>
    <property type="match status" value="1"/>
</dbReference>
<keyword evidence="3" id="KW-0547">Nucleotide-binding</keyword>
<dbReference type="InterPro" id="IPR003439">
    <property type="entry name" value="ABC_transporter-like_ATP-bd"/>
</dbReference>
<dbReference type="EMBL" id="QEXO01000002">
    <property type="protein sequence ID" value="PWE14422.1"/>
    <property type="molecule type" value="Genomic_DNA"/>
</dbReference>
<organism evidence="6 7">
    <name type="scientific">Alcaligenes faecalis</name>
    <dbReference type="NCBI Taxonomy" id="511"/>
    <lineage>
        <taxon>Bacteria</taxon>
        <taxon>Pseudomonadati</taxon>
        <taxon>Pseudomonadota</taxon>
        <taxon>Betaproteobacteria</taxon>
        <taxon>Burkholderiales</taxon>
        <taxon>Alcaligenaceae</taxon>
        <taxon>Alcaligenes</taxon>
    </lineage>
</organism>